<keyword evidence="3" id="KW-1185">Reference proteome</keyword>
<gene>
    <name evidence="2" type="ORF">D4L85_15020</name>
</gene>
<dbReference type="PANTHER" id="PTHR47561:SF1">
    <property type="entry name" value="POLYSACCHARIDE DEACETYLASE FAMILY PROTEIN (AFU_ORTHOLOGUE AFUA_6G05030)"/>
    <property type="match status" value="1"/>
</dbReference>
<dbReference type="Gene3D" id="3.20.20.370">
    <property type="entry name" value="Glycoside hydrolase/deacetylase"/>
    <property type="match status" value="1"/>
</dbReference>
<dbReference type="GO" id="GO:0005975">
    <property type="term" value="P:carbohydrate metabolic process"/>
    <property type="evidence" value="ECO:0007669"/>
    <property type="project" value="InterPro"/>
</dbReference>
<accession>A0A385SMU2</accession>
<dbReference type="InterPro" id="IPR002509">
    <property type="entry name" value="NODB_dom"/>
</dbReference>
<organism evidence="2 3">
    <name type="scientific">Chryseolinea soli</name>
    <dbReference type="NCBI Taxonomy" id="2321403"/>
    <lineage>
        <taxon>Bacteria</taxon>
        <taxon>Pseudomonadati</taxon>
        <taxon>Bacteroidota</taxon>
        <taxon>Cytophagia</taxon>
        <taxon>Cytophagales</taxon>
        <taxon>Fulvivirgaceae</taxon>
        <taxon>Chryseolinea</taxon>
    </lineage>
</organism>
<dbReference type="OrthoDB" id="9806342at2"/>
<evidence type="ECO:0000313" key="3">
    <source>
        <dbReference type="Proteomes" id="UP000266183"/>
    </source>
</evidence>
<name>A0A385SMU2_9BACT</name>
<protein>
    <submittedName>
        <fullName evidence="2">Polysaccharide deacetylase</fullName>
    </submittedName>
</protein>
<dbReference type="Pfam" id="PF01522">
    <property type="entry name" value="Polysacc_deac_1"/>
    <property type="match status" value="1"/>
</dbReference>
<dbReference type="InterPro" id="IPR011330">
    <property type="entry name" value="Glyco_hydro/deAcase_b/a-brl"/>
</dbReference>
<feature type="domain" description="NodB homology" evidence="1">
    <location>
        <begin position="23"/>
        <end position="101"/>
    </location>
</feature>
<dbReference type="EMBL" id="CP032382">
    <property type="protein sequence ID" value="AYB31796.1"/>
    <property type="molecule type" value="Genomic_DNA"/>
</dbReference>
<reference evidence="3" key="1">
    <citation type="submission" date="2018-09" db="EMBL/GenBank/DDBJ databases">
        <title>Chryseolinea sp. KIS68-18 isolated from soil.</title>
        <authorList>
            <person name="Weon H.-Y."/>
            <person name="Kwon S.-W."/>
            <person name="Lee S.A."/>
        </authorList>
    </citation>
    <scope>NUCLEOTIDE SEQUENCE [LARGE SCALE GENOMIC DNA]</scope>
    <source>
        <strain evidence="3">KIS68-18</strain>
    </source>
</reference>
<dbReference type="PROSITE" id="PS51677">
    <property type="entry name" value="NODB"/>
    <property type="match status" value="1"/>
</dbReference>
<dbReference type="RefSeq" id="WP_119755058.1">
    <property type="nucleotide sequence ID" value="NZ_CP032382.1"/>
</dbReference>
<evidence type="ECO:0000313" key="2">
    <source>
        <dbReference type="EMBL" id="AYB31796.1"/>
    </source>
</evidence>
<dbReference type="AlphaFoldDB" id="A0A385SMU2"/>
<dbReference type="KEGG" id="chk:D4L85_15020"/>
<evidence type="ECO:0000259" key="1">
    <source>
        <dbReference type="PROSITE" id="PS51677"/>
    </source>
</evidence>
<dbReference type="Proteomes" id="UP000266183">
    <property type="component" value="Chromosome"/>
</dbReference>
<dbReference type="GO" id="GO:0016810">
    <property type="term" value="F:hydrolase activity, acting on carbon-nitrogen (but not peptide) bonds"/>
    <property type="evidence" value="ECO:0007669"/>
    <property type="project" value="InterPro"/>
</dbReference>
<sequence length="273" mass="31882">MPRPRLYLSFDIEEFDMPLEYGKSISFEEQIAISKAGCHHILDLLKKHSARATFFSTVVFAENVPDIIQRILGEGHELASHGFYHSDFKNEHLLQSRLELERLSGRSIEGFRMARMMPVETGEIIRAGYRYNSSLNPVYIPGRYNNYFKKRTWFRSGTLLEIPASATPFVRFPLFWLSFHNLPQGLYRGLCAITMMKDHYLNIYFHPWEFTDLTLPRFGFPGFVKRKTGTKMIEAFDGWLSWCHRKGYTFEVLREFSQQHEAHAGRLTGPLTP</sequence>
<dbReference type="PANTHER" id="PTHR47561">
    <property type="entry name" value="POLYSACCHARIDE DEACETYLASE FAMILY PROTEIN (AFU_ORTHOLOGUE AFUA_6G05030)"/>
    <property type="match status" value="1"/>
</dbReference>
<proteinExistence type="predicted"/>
<dbReference type="SUPFAM" id="SSF88713">
    <property type="entry name" value="Glycoside hydrolase/deacetylase"/>
    <property type="match status" value="1"/>
</dbReference>